<proteinExistence type="predicted"/>
<comment type="caution">
    <text evidence="1">The sequence shown here is derived from an EMBL/GenBank/DDBJ whole genome shotgun (WGS) entry which is preliminary data.</text>
</comment>
<dbReference type="Pfam" id="PF09729">
    <property type="entry name" value="Gti1_Pac2"/>
    <property type="match status" value="1"/>
</dbReference>
<name>A0A4Y9Y6X1_9APHY</name>
<gene>
    <name evidence="1" type="ORF">EVJ58_g6624</name>
</gene>
<dbReference type="STRING" id="34475.A0A4Y9Y6X1"/>
<dbReference type="AlphaFoldDB" id="A0A4Y9Y6X1"/>
<organism evidence="1 2">
    <name type="scientific">Rhodofomes roseus</name>
    <dbReference type="NCBI Taxonomy" id="34475"/>
    <lineage>
        <taxon>Eukaryota</taxon>
        <taxon>Fungi</taxon>
        <taxon>Dikarya</taxon>
        <taxon>Basidiomycota</taxon>
        <taxon>Agaricomycotina</taxon>
        <taxon>Agaricomycetes</taxon>
        <taxon>Polyporales</taxon>
        <taxon>Rhodofomes</taxon>
    </lineage>
</organism>
<dbReference type="EMBL" id="SEKV01000381">
    <property type="protein sequence ID" value="TFY58095.1"/>
    <property type="molecule type" value="Genomic_DNA"/>
</dbReference>
<dbReference type="Proteomes" id="UP000298390">
    <property type="component" value="Unassembled WGS sequence"/>
</dbReference>
<evidence type="ECO:0000313" key="2">
    <source>
        <dbReference type="Proteomes" id="UP000298390"/>
    </source>
</evidence>
<evidence type="ECO:0000313" key="1">
    <source>
        <dbReference type="EMBL" id="TFY58095.1"/>
    </source>
</evidence>
<reference evidence="1 2" key="1">
    <citation type="submission" date="2019-01" db="EMBL/GenBank/DDBJ databases">
        <title>Genome sequencing of the rare red list fungi Fomitopsis rosea.</title>
        <authorList>
            <person name="Buettner E."/>
            <person name="Kellner H."/>
        </authorList>
    </citation>
    <scope>NUCLEOTIDE SEQUENCE [LARGE SCALE GENOMIC DNA]</scope>
    <source>
        <strain evidence="1 2">DSM 105464</strain>
    </source>
</reference>
<accession>A0A4Y9Y6X1</accession>
<dbReference type="InterPro" id="IPR018608">
    <property type="entry name" value="Gti1/Pac2"/>
</dbReference>
<protein>
    <submittedName>
        <fullName evidence="1">Uncharacterized protein</fullName>
    </submittedName>
</protein>
<sequence length="148" mass="16774">MQSRASPQSPTCLNVRVKTTEEAHLVLHKVALNHLPMIHNRLLEDERWSVREGSVFVWEERKERDNHNSLSDITPLVPRLLVCDKSLDRWKKMGALPGEGHVPDNMDPAEREELYVLSSDHHVLLTYNASSPSSSVADTYIDAALLRG</sequence>